<evidence type="ECO:0000256" key="2">
    <source>
        <dbReference type="SAM" id="SignalP"/>
    </source>
</evidence>
<name>A0A1R0XC82_9BACL</name>
<gene>
    <name evidence="3" type="ORF">BJP51_14220</name>
</gene>
<protein>
    <recommendedName>
        <fullName evidence="5">DUF2680 domain-containing protein</fullName>
    </recommendedName>
</protein>
<organism evidence="3 4">
    <name type="scientific">Paenibacillus odorifer</name>
    <dbReference type="NCBI Taxonomy" id="189426"/>
    <lineage>
        <taxon>Bacteria</taxon>
        <taxon>Bacillati</taxon>
        <taxon>Bacillota</taxon>
        <taxon>Bacilli</taxon>
        <taxon>Bacillales</taxon>
        <taxon>Paenibacillaceae</taxon>
        <taxon>Paenibacillus</taxon>
    </lineage>
</organism>
<evidence type="ECO:0000256" key="1">
    <source>
        <dbReference type="SAM" id="MobiDB-lite"/>
    </source>
</evidence>
<feature type="signal peptide" evidence="2">
    <location>
        <begin position="1"/>
        <end position="24"/>
    </location>
</feature>
<comment type="caution">
    <text evidence="3">The sequence shown here is derived from an EMBL/GenBank/DDBJ whole genome shotgun (WGS) entry which is preliminary data.</text>
</comment>
<proteinExistence type="predicted"/>
<dbReference type="AlphaFoldDB" id="A0A1R0XC82"/>
<reference evidence="3 4" key="1">
    <citation type="submission" date="2016-10" db="EMBL/GenBank/DDBJ databases">
        <title>Paenibacillus species isolates.</title>
        <authorList>
            <person name="Beno S.M."/>
        </authorList>
    </citation>
    <scope>NUCLEOTIDE SEQUENCE [LARGE SCALE GENOMIC DNA]</scope>
    <source>
        <strain evidence="3 4">FSL H7-0604</strain>
    </source>
</reference>
<sequence>MNNHIKRLMTFTTVIFLSLSPALAPIGSASAEKVTPTATAPGAHPSEKGHGHHPGKDGKVRAGGHFIIFETAKLLEMDRTELINSLKAGKTLPQLALEKKGWTEDQYIQKLCESANQRLDQAITEGRLTKDEAQKLKAGLPAMLKQKISKMGQFQDRKTSEQHVTTP</sequence>
<evidence type="ECO:0000313" key="3">
    <source>
        <dbReference type="EMBL" id="OMD32687.1"/>
    </source>
</evidence>
<dbReference type="Proteomes" id="UP000187465">
    <property type="component" value="Unassembled WGS sequence"/>
</dbReference>
<keyword evidence="2" id="KW-0732">Signal</keyword>
<dbReference type="EMBL" id="MKQP01000016">
    <property type="protein sequence ID" value="OMD32687.1"/>
    <property type="molecule type" value="Genomic_DNA"/>
</dbReference>
<evidence type="ECO:0008006" key="5">
    <source>
        <dbReference type="Google" id="ProtNLM"/>
    </source>
</evidence>
<accession>A0A1R0XC82</accession>
<feature type="region of interest" description="Disordered" evidence="1">
    <location>
        <begin position="34"/>
        <end position="60"/>
    </location>
</feature>
<dbReference type="RefSeq" id="WP_076101670.1">
    <property type="nucleotide sequence ID" value="NZ_MKQK01000056.1"/>
</dbReference>
<feature type="chain" id="PRO_5038347069" description="DUF2680 domain-containing protein" evidence="2">
    <location>
        <begin position="25"/>
        <end position="167"/>
    </location>
</feature>
<feature type="compositionally biased region" description="Basic and acidic residues" evidence="1">
    <location>
        <begin position="45"/>
        <end position="60"/>
    </location>
</feature>
<evidence type="ECO:0000313" key="4">
    <source>
        <dbReference type="Proteomes" id="UP000187465"/>
    </source>
</evidence>